<dbReference type="AlphaFoldDB" id="X6P297"/>
<dbReference type="Gene3D" id="3.40.1090.10">
    <property type="entry name" value="Cytosolic phospholipase A2 catalytic domain"/>
    <property type="match status" value="1"/>
</dbReference>
<dbReference type="Proteomes" id="UP000023152">
    <property type="component" value="Unassembled WGS sequence"/>
</dbReference>
<dbReference type="GO" id="GO:0052689">
    <property type="term" value="F:carboxylic ester hydrolase activity"/>
    <property type="evidence" value="ECO:0007669"/>
    <property type="project" value="UniProtKB-ARBA"/>
</dbReference>
<feature type="compositionally biased region" description="Polar residues" evidence="5">
    <location>
        <begin position="428"/>
        <end position="438"/>
    </location>
</feature>
<sequence>MYNNNNQRRFWRTGKLLDAMVLRDAIREDIGHATFLEAYEKTGRILNITVTGTDTNAMPRLLNYLTAPNVVVWSAVVASCAIPLVFGAQELHVKEITVDHLGNESLMIHPIFLQGFFFFLLLFHVQKKISFFFKKKGMAFEDGSLAHDLPMNRLQQLFNVDNFIVSQVNPHLVPLLLHSLKAPIPLFGRIFRFLGDEFRLYLSSVLINLRELSIVSGFQSFTSSLSQRYTGDVTVVPYVKSSDYLRLLTNPTDEHIQKCLRISERSAWEVMSRIEGLCAIEICLDDCLQTLRMRALVLEKKLSQQFLSSSTNRLIGTPPNERSPAYDDYAIHEAEEEGDPANQDTFDVTRHQNLISNKRKPQRHTNMSRISSFLAPIRNDLTASFLISNATSIEKSNIPRPGRTGVAITERDEEITIHDDENYPESAGTVTENNVPSDKQNKAFHRSVSFTELVSEVSSFP</sequence>
<protein>
    <recommendedName>
        <fullName evidence="7">PNPLA domain-containing protein</fullName>
    </recommendedName>
</protein>
<keyword evidence="6" id="KW-0812">Transmembrane</keyword>
<dbReference type="PANTHER" id="PTHR14226">
    <property type="entry name" value="NEUROPATHY TARGET ESTERASE/SWISS CHEESE D.MELANOGASTER"/>
    <property type="match status" value="1"/>
</dbReference>
<keyword evidence="2" id="KW-0442">Lipid degradation</keyword>
<keyword evidence="3" id="KW-0443">Lipid metabolism</keyword>
<feature type="domain" description="PNPLA" evidence="7">
    <location>
        <begin position="1"/>
        <end position="155"/>
    </location>
</feature>
<keyword evidence="9" id="KW-1185">Reference proteome</keyword>
<feature type="region of interest" description="Disordered" evidence="5">
    <location>
        <begin position="418"/>
        <end position="438"/>
    </location>
</feature>
<dbReference type="InterPro" id="IPR050301">
    <property type="entry name" value="NTE"/>
</dbReference>
<dbReference type="PROSITE" id="PS51635">
    <property type="entry name" value="PNPLA"/>
    <property type="match status" value="1"/>
</dbReference>
<dbReference type="EMBL" id="ASPP01004768">
    <property type="protein sequence ID" value="ETO31682.1"/>
    <property type="molecule type" value="Genomic_DNA"/>
</dbReference>
<organism evidence="8 9">
    <name type="scientific">Reticulomyxa filosa</name>
    <dbReference type="NCBI Taxonomy" id="46433"/>
    <lineage>
        <taxon>Eukaryota</taxon>
        <taxon>Sar</taxon>
        <taxon>Rhizaria</taxon>
        <taxon>Retaria</taxon>
        <taxon>Foraminifera</taxon>
        <taxon>Monothalamids</taxon>
        <taxon>Reticulomyxidae</taxon>
        <taxon>Reticulomyxa</taxon>
    </lineage>
</organism>
<dbReference type="SUPFAM" id="SSF52151">
    <property type="entry name" value="FabD/lysophospholipase-like"/>
    <property type="match status" value="1"/>
</dbReference>
<dbReference type="InterPro" id="IPR016035">
    <property type="entry name" value="Acyl_Trfase/lysoPLipase"/>
</dbReference>
<evidence type="ECO:0000256" key="5">
    <source>
        <dbReference type="SAM" id="MobiDB-lite"/>
    </source>
</evidence>
<dbReference type="Pfam" id="PF01734">
    <property type="entry name" value="Patatin"/>
    <property type="match status" value="1"/>
</dbReference>
<gene>
    <name evidence="8" type="ORF">RFI_05433</name>
</gene>
<evidence type="ECO:0000256" key="6">
    <source>
        <dbReference type="SAM" id="Phobius"/>
    </source>
</evidence>
<feature type="transmembrane region" description="Helical" evidence="6">
    <location>
        <begin position="106"/>
        <end position="125"/>
    </location>
</feature>
<feature type="transmembrane region" description="Helical" evidence="6">
    <location>
        <begin position="61"/>
        <end position="86"/>
    </location>
</feature>
<comment type="caution">
    <text evidence="4">Lacks conserved residue(s) required for the propagation of feature annotation.</text>
</comment>
<evidence type="ECO:0000259" key="7">
    <source>
        <dbReference type="PROSITE" id="PS51635"/>
    </source>
</evidence>
<dbReference type="InterPro" id="IPR002641">
    <property type="entry name" value="PNPLA_dom"/>
</dbReference>
<evidence type="ECO:0000256" key="2">
    <source>
        <dbReference type="ARBA" id="ARBA00022963"/>
    </source>
</evidence>
<keyword evidence="1" id="KW-0378">Hydrolase</keyword>
<keyword evidence="6" id="KW-0472">Membrane</keyword>
<evidence type="ECO:0000256" key="3">
    <source>
        <dbReference type="ARBA" id="ARBA00023098"/>
    </source>
</evidence>
<evidence type="ECO:0000313" key="9">
    <source>
        <dbReference type="Proteomes" id="UP000023152"/>
    </source>
</evidence>
<proteinExistence type="predicted"/>
<name>X6P297_RETFI</name>
<dbReference type="PANTHER" id="PTHR14226:SF10">
    <property type="entry name" value="TRIACYLGLYCEROL LIPASE 4-RELATED"/>
    <property type="match status" value="1"/>
</dbReference>
<dbReference type="OrthoDB" id="10049244at2759"/>
<evidence type="ECO:0000256" key="1">
    <source>
        <dbReference type="ARBA" id="ARBA00022801"/>
    </source>
</evidence>
<comment type="caution">
    <text evidence="8">The sequence shown here is derived from an EMBL/GenBank/DDBJ whole genome shotgun (WGS) entry which is preliminary data.</text>
</comment>
<evidence type="ECO:0000313" key="8">
    <source>
        <dbReference type="EMBL" id="ETO31682.1"/>
    </source>
</evidence>
<evidence type="ECO:0000256" key="4">
    <source>
        <dbReference type="PROSITE-ProRule" id="PRU01161"/>
    </source>
</evidence>
<keyword evidence="6" id="KW-1133">Transmembrane helix</keyword>
<dbReference type="GO" id="GO:0016298">
    <property type="term" value="F:lipase activity"/>
    <property type="evidence" value="ECO:0007669"/>
    <property type="project" value="UniProtKB-ARBA"/>
</dbReference>
<reference evidence="8 9" key="1">
    <citation type="journal article" date="2013" name="Curr. Biol.">
        <title>The Genome of the Foraminiferan Reticulomyxa filosa.</title>
        <authorList>
            <person name="Glockner G."/>
            <person name="Hulsmann N."/>
            <person name="Schleicher M."/>
            <person name="Noegel A.A."/>
            <person name="Eichinger L."/>
            <person name="Gallinger C."/>
            <person name="Pawlowski J."/>
            <person name="Sierra R."/>
            <person name="Euteneuer U."/>
            <person name="Pillet L."/>
            <person name="Moustafa A."/>
            <person name="Platzer M."/>
            <person name="Groth M."/>
            <person name="Szafranski K."/>
            <person name="Schliwa M."/>
        </authorList>
    </citation>
    <scope>NUCLEOTIDE SEQUENCE [LARGE SCALE GENOMIC DNA]</scope>
</reference>
<accession>X6P297</accession>
<dbReference type="GO" id="GO:0016042">
    <property type="term" value="P:lipid catabolic process"/>
    <property type="evidence" value="ECO:0007669"/>
    <property type="project" value="UniProtKB-KW"/>
</dbReference>